<reference evidence="2" key="1">
    <citation type="submission" date="2020-04" db="EMBL/GenBank/DDBJ databases">
        <authorList>
            <person name="Alioto T."/>
            <person name="Alioto T."/>
            <person name="Gomez Garrido J."/>
        </authorList>
    </citation>
    <scope>NUCLEOTIDE SEQUENCE</scope>
    <source>
        <strain evidence="2">A484AB</strain>
    </source>
</reference>
<gene>
    <name evidence="2" type="ORF">PACLA_8A067010</name>
</gene>
<sequence length="167" mass="18708">MKSQQQAGGQSNDTLSLCTKLDWCLPNVLQGDRMIKEVANLYINGDKKKGLKKHKAPVLCERPPTGGNSSKNWTTLNDVENTSEVMNVENAGDQPVQKKSKMDSKVDECVGDEPVQKKPRTDSKVVVKFQPGKSKLVKKQTEAKIMAESEKYFVDQMVVLEEKRINQ</sequence>
<comment type="caution">
    <text evidence="2">The sequence shown here is derived from an EMBL/GenBank/DDBJ whole genome shotgun (WGS) entry which is preliminary data.</text>
</comment>
<name>A0A7D9HUK3_PARCT</name>
<accession>A0A7D9HUK3</accession>
<protein>
    <submittedName>
        <fullName evidence="2">Uncharacterized protein</fullName>
    </submittedName>
</protein>
<dbReference type="OrthoDB" id="10065482at2759"/>
<dbReference type="EMBL" id="CACRXK020001778">
    <property type="protein sequence ID" value="CAB3991038.1"/>
    <property type="molecule type" value="Genomic_DNA"/>
</dbReference>
<evidence type="ECO:0000313" key="2">
    <source>
        <dbReference type="EMBL" id="CAB3991038.1"/>
    </source>
</evidence>
<feature type="compositionally biased region" description="Basic and acidic residues" evidence="1">
    <location>
        <begin position="100"/>
        <end position="123"/>
    </location>
</feature>
<dbReference type="AlphaFoldDB" id="A0A7D9HUK3"/>
<organism evidence="2 3">
    <name type="scientific">Paramuricea clavata</name>
    <name type="common">Red gorgonian</name>
    <name type="synonym">Violescent sea-whip</name>
    <dbReference type="NCBI Taxonomy" id="317549"/>
    <lineage>
        <taxon>Eukaryota</taxon>
        <taxon>Metazoa</taxon>
        <taxon>Cnidaria</taxon>
        <taxon>Anthozoa</taxon>
        <taxon>Octocorallia</taxon>
        <taxon>Malacalcyonacea</taxon>
        <taxon>Plexauridae</taxon>
        <taxon>Paramuricea</taxon>
    </lineage>
</organism>
<keyword evidence="3" id="KW-1185">Reference proteome</keyword>
<dbReference type="Proteomes" id="UP001152795">
    <property type="component" value="Unassembled WGS sequence"/>
</dbReference>
<evidence type="ECO:0000256" key="1">
    <source>
        <dbReference type="SAM" id="MobiDB-lite"/>
    </source>
</evidence>
<proteinExistence type="predicted"/>
<evidence type="ECO:0000313" key="3">
    <source>
        <dbReference type="Proteomes" id="UP001152795"/>
    </source>
</evidence>
<feature type="region of interest" description="Disordered" evidence="1">
    <location>
        <begin position="93"/>
        <end position="123"/>
    </location>
</feature>